<keyword evidence="3 7" id="KW-0694">RNA-binding</keyword>
<dbReference type="STRING" id="1798525.A3G90_03730"/>
<evidence type="ECO:0000259" key="8">
    <source>
        <dbReference type="Pfam" id="PF01281"/>
    </source>
</evidence>
<dbReference type="InterPro" id="IPR009027">
    <property type="entry name" value="Ribosomal_bL9/RNase_H1_N"/>
</dbReference>
<dbReference type="Gene3D" id="3.40.5.10">
    <property type="entry name" value="Ribosomal protein L9, N-terminal domain"/>
    <property type="match status" value="1"/>
</dbReference>
<keyword evidence="2 7" id="KW-0699">rRNA-binding</keyword>
<evidence type="ECO:0000256" key="2">
    <source>
        <dbReference type="ARBA" id="ARBA00022730"/>
    </source>
</evidence>
<dbReference type="HAMAP" id="MF_00503">
    <property type="entry name" value="Ribosomal_bL9"/>
    <property type="match status" value="1"/>
</dbReference>
<dbReference type="GO" id="GO:0003735">
    <property type="term" value="F:structural constituent of ribosome"/>
    <property type="evidence" value="ECO:0007669"/>
    <property type="project" value="InterPro"/>
</dbReference>
<evidence type="ECO:0000313" key="10">
    <source>
        <dbReference type="EMBL" id="OGG85141.1"/>
    </source>
</evidence>
<keyword evidence="5 7" id="KW-0687">Ribonucleoprotein</keyword>
<dbReference type="InterPro" id="IPR020070">
    <property type="entry name" value="Ribosomal_bL9_N"/>
</dbReference>
<dbReference type="SUPFAM" id="SSF55658">
    <property type="entry name" value="L9 N-domain-like"/>
    <property type="match status" value="1"/>
</dbReference>
<organism evidence="10 11">
    <name type="scientific">Candidatus Kaiserbacteria bacterium RIFCSPLOWO2_12_FULL_45_26</name>
    <dbReference type="NCBI Taxonomy" id="1798525"/>
    <lineage>
        <taxon>Bacteria</taxon>
        <taxon>Candidatus Kaiseribacteriota</taxon>
    </lineage>
</organism>
<evidence type="ECO:0000259" key="9">
    <source>
        <dbReference type="Pfam" id="PF03948"/>
    </source>
</evidence>
<feature type="domain" description="Large ribosomal subunit protein bL9 C-terminal" evidence="9">
    <location>
        <begin position="66"/>
        <end position="144"/>
    </location>
</feature>
<protein>
    <recommendedName>
        <fullName evidence="6 7">Large ribosomal subunit protein bL9</fullName>
    </recommendedName>
</protein>
<dbReference type="Pfam" id="PF03948">
    <property type="entry name" value="Ribosomal_L9_C"/>
    <property type="match status" value="1"/>
</dbReference>
<evidence type="ECO:0000256" key="1">
    <source>
        <dbReference type="ARBA" id="ARBA00010605"/>
    </source>
</evidence>
<comment type="function">
    <text evidence="7">Binds to the 23S rRNA.</text>
</comment>
<dbReference type="InterPro" id="IPR020594">
    <property type="entry name" value="Ribosomal_bL9_bac/chp"/>
</dbReference>
<dbReference type="InterPro" id="IPR036935">
    <property type="entry name" value="Ribosomal_bL9_N_sf"/>
</dbReference>
<dbReference type="GO" id="GO:0006412">
    <property type="term" value="P:translation"/>
    <property type="evidence" value="ECO:0007669"/>
    <property type="project" value="UniProtKB-UniRule"/>
</dbReference>
<gene>
    <name evidence="7" type="primary">rplI</name>
    <name evidence="10" type="ORF">A3G90_03730</name>
</gene>
<evidence type="ECO:0000313" key="11">
    <source>
        <dbReference type="Proteomes" id="UP000177325"/>
    </source>
</evidence>
<dbReference type="InterPro" id="IPR036791">
    <property type="entry name" value="Ribosomal_bL9_C_sf"/>
</dbReference>
<evidence type="ECO:0000256" key="5">
    <source>
        <dbReference type="ARBA" id="ARBA00023274"/>
    </source>
</evidence>
<dbReference type="NCBIfam" id="TIGR00158">
    <property type="entry name" value="L9"/>
    <property type="match status" value="1"/>
</dbReference>
<keyword evidence="4 7" id="KW-0689">Ribosomal protein</keyword>
<evidence type="ECO:0000256" key="4">
    <source>
        <dbReference type="ARBA" id="ARBA00022980"/>
    </source>
</evidence>
<dbReference type="GO" id="GO:1990904">
    <property type="term" value="C:ribonucleoprotein complex"/>
    <property type="evidence" value="ECO:0007669"/>
    <property type="project" value="UniProtKB-KW"/>
</dbReference>
<dbReference type="GO" id="GO:0005840">
    <property type="term" value="C:ribosome"/>
    <property type="evidence" value="ECO:0007669"/>
    <property type="project" value="UniProtKB-KW"/>
</dbReference>
<dbReference type="InterPro" id="IPR000244">
    <property type="entry name" value="Ribosomal_bL9"/>
</dbReference>
<dbReference type="SUPFAM" id="SSF55653">
    <property type="entry name" value="Ribosomal protein L9 C-domain"/>
    <property type="match status" value="1"/>
</dbReference>
<reference evidence="10 11" key="1">
    <citation type="journal article" date="2016" name="Nat. Commun.">
        <title>Thousands of microbial genomes shed light on interconnected biogeochemical processes in an aquifer system.</title>
        <authorList>
            <person name="Anantharaman K."/>
            <person name="Brown C.T."/>
            <person name="Hug L.A."/>
            <person name="Sharon I."/>
            <person name="Castelle C.J."/>
            <person name="Probst A.J."/>
            <person name="Thomas B.C."/>
            <person name="Singh A."/>
            <person name="Wilkins M.J."/>
            <person name="Karaoz U."/>
            <person name="Brodie E.L."/>
            <person name="Williams K.H."/>
            <person name="Hubbard S.S."/>
            <person name="Banfield J.F."/>
        </authorList>
    </citation>
    <scope>NUCLEOTIDE SEQUENCE [LARGE SCALE GENOMIC DNA]</scope>
</reference>
<evidence type="ECO:0000256" key="6">
    <source>
        <dbReference type="ARBA" id="ARBA00035292"/>
    </source>
</evidence>
<evidence type="ECO:0000256" key="3">
    <source>
        <dbReference type="ARBA" id="ARBA00022884"/>
    </source>
</evidence>
<dbReference type="Pfam" id="PF01281">
    <property type="entry name" value="Ribosomal_L9_N"/>
    <property type="match status" value="1"/>
</dbReference>
<comment type="similarity">
    <text evidence="1 7">Belongs to the bacterial ribosomal protein bL9 family.</text>
</comment>
<dbReference type="PANTHER" id="PTHR21368">
    <property type="entry name" value="50S RIBOSOMAL PROTEIN L9"/>
    <property type="match status" value="1"/>
</dbReference>
<proteinExistence type="inferred from homology"/>
<dbReference type="Gene3D" id="3.10.430.100">
    <property type="entry name" value="Ribosomal protein L9, C-terminal domain"/>
    <property type="match status" value="1"/>
</dbReference>
<name>A0A1F6FH10_9BACT</name>
<comment type="caution">
    <text evidence="10">The sequence shown here is derived from an EMBL/GenBank/DDBJ whole genome shotgun (WGS) entry which is preliminary data.</text>
</comment>
<dbReference type="Proteomes" id="UP000177325">
    <property type="component" value="Unassembled WGS sequence"/>
</dbReference>
<dbReference type="EMBL" id="MFMM01000001">
    <property type="protein sequence ID" value="OGG85141.1"/>
    <property type="molecule type" value="Genomic_DNA"/>
</dbReference>
<dbReference type="GO" id="GO:0019843">
    <property type="term" value="F:rRNA binding"/>
    <property type="evidence" value="ECO:0007669"/>
    <property type="project" value="UniProtKB-UniRule"/>
</dbReference>
<sequence length="146" mass="15523">MKVILLRDVAKIGKRYEVVNVPDGFALNKLIPKGDAQAATPDNLKRVTNMRAKGALDKAAELSSIKAMVDSLAETPLEVPMQANEQGHLFKSVHAEDVAAAALARGVRLPKETVSVAAPIKTTGAHEVTVKSQGQTFTLSINVIAK</sequence>
<evidence type="ECO:0000256" key="7">
    <source>
        <dbReference type="HAMAP-Rule" id="MF_00503"/>
    </source>
</evidence>
<accession>A0A1F6FH10</accession>
<dbReference type="AlphaFoldDB" id="A0A1F6FH10"/>
<dbReference type="InterPro" id="IPR020069">
    <property type="entry name" value="Ribosomal_bL9_C"/>
</dbReference>
<feature type="domain" description="Ribosomal protein L9" evidence="8">
    <location>
        <begin position="1"/>
        <end position="46"/>
    </location>
</feature>